<dbReference type="PANTHER" id="PTHR24198">
    <property type="entry name" value="ANKYRIN REPEAT AND PROTEIN KINASE DOMAIN-CONTAINING PROTEIN"/>
    <property type="match status" value="1"/>
</dbReference>
<feature type="signal peptide" evidence="5">
    <location>
        <begin position="1"/>
        <end position="24"/>
    </location>
</feature>
<reference evidence="6" key="1">
    <citation type="submission" date="2013-12" db="EMBL/GenBank/DDBJ databases">
        <title>The Genome Sequence of Aphanomyces astaci APO3.</title>
        <authorList>
            <consortium name="The Broad Institute Genomics Platform"/>
            <person name="Russ C."/>
            <person name="Tyler B."/>
            <person name="van West P."/>
            <person name="Dieguez-Uribeondo J."/>
            <person name="Young S.K."/>
            <person name="Zeng Q."/>
            <person name="Gargeya S."/>
            <person name="Fitzgerald M."/>
            <person name="Abouelleil A."/>
            <person name="Alvarado L."/>
            <person name="Chapman S.B."/>
            <person name="Gainer-Dewar J."/>
            <person name="Goldberg J."/>
            <person name="Griggs A."/>
            <person name="Gujja S."/>
            <person name="Hansen M."/>
            <person name="Howarth C."/>
            <person name="Imamovic A."/>
            <person name="Ireland A."/>
            <person name="Larimer J."/>
            <person name="McCowan C."/>
            <person name="Murphy C."/>
            <person name="Pearson M."/>
            <person name="Poon T.W."/>
            <person name="Priest M."/>
            <person name="Roberts A."/>
            <person name="Saif S."/>
            <person name="Shea T."/>
            <person name="Sykes S."/>
            <person name="Wortman J."/>
            <person name="Nusbaum C."/>
            <person name="Birren B."/>
        </authorList>
    </citation>
    <scope>NUCLEOTIDE SEQUENCE [LARGE SCALE GENOMIC DNA]</scope>
    <source>
        <strain evidence="6">APO3</strain>
    </source>
</reference>
<dbReference type="EMBL" id="KI913280">
    <property type="protein sequence ID" value="ETV64693.1"/>
    <property type="molecule type" value="Genomic_DNA"/>
</dbReference>
<feature type="region of interest" description="Disordered" evidence="4">
    <location>
        <begin position="22"/>
        <end position="45"/>
    </location>
</feature>
<accession>W4FDA7</accession>
<dbReference type="SUPFAM" id="SSF48403">
    <property type="entry name" value="Ankyrin repeat"/>
    <property type="match status" value="1"/>
</dbReference>
<sequence length="463" mass="49443">MRGHVHRPLALVAAALVGFQGNSGGTPRRPFGSTSISQCQNKPPPPTTLQHRRLFAGGVPDTPLTNDRLVKTIPLNQYTPTLHIAASSGSVQVATDLIANGANVNASDVAGTTPLMVAASLGDQTMCQLLLDANADLDATAVDGSTALHVAAYHGQLDIVTLLLQAGADMYATRPDGIDLLHIAIREGHRQLVAALLLAKDPYILTEFHLEIASKWGHDQLVADVVSAQPHLVTFSVVNAAVESGRLATTRILLAGITRPSDLRQAIVNGALLHAAATGQLAVLQLLLEEGAEITATDDIGNSVVHWAVRHNHLDVLLCVLHHFPDQLIPLLSTPNHAGEFPVHLAARGGHWTMLQRLEGLGMSLHERCLTNGFTPLHVAVMHGHFKAVTFLHARGCNFHQPTEVVVTHNLPSLSRGLTCVCTFDQYLTGKSASDLAAQHGHDEIAQFIAQHQREPSQHANAA</sequence>
<proteinExistence type="predicted"/>
<dbReference type="InterPro" id="IPR036770">
    <property type="entry name" value="Ankyrin_rpt-contain_sf"/>
</dbReference>
<dbReference type="InterPro" id="IPR002110">
    <property type="entry name" value="Ankyrin_rpt"/>
</dbReference>
<evidence type="ECO:0000256" key="4">
    <source>
        <dbReference type="SAM" id="MobiDB-lite"/>
    </source>
</evidence>
<dbReference type="GeneID" id="20820467"/>
<dbReference type="Pfam" id="PF12796">
    <property type="entry name" value="Ank_2"/>
    <property type="match status" value="2"/>
</dbReference>
<evidence type="ECO:0000256" key="5">
    <source>
        <dbReference type="SAM" id="SignalP"/>
    </source>
</evidence>
<evidence type="ECO:0000256" key="3">
    <source>
        <dbReference type="PROSITE-ProRule" id="PRU00023"/>
    </source>
</evidence>
<dbReference type="PROSITE" id="PS50297">
    <property type="entry name" value="ANK_REP_REGION"/>
    <property type="match status" value="4"/>
</dbReference>
<dbReference type="STRING" id="112090.W4FDA7"/>
<evidence type="ECO:0000256" key="2">
    <source>
        <dbReference type="ARBA" id="ARBA00023043"/>
    </source>
</evidence>
<dbReference type="AlphaFoldDB" id="W4FDA7"/>
<name>W4FDA7_APHAT</name>
<dbReference type="RefSeq" id="XP_009845828.1">
    <property type="nucleotide sequence ID" value="XM_009847526.1"/>
</dbReference>
<evidence type="ECO:0000256" key="1">
    <source>
        <dbReference type="ARBA" id="ARBA00022737"/>
    </source>
</evidence>
<feature type="repeat" description="ANK" evidence="3">
    <location>
        <begin position="372"/>
        <end position="404"/>
    </location>
</feature>
<feature type="repeat" description="ANK" evidence="3">
    <location>
        <begin position="110"/>
        <end position="142"/>
    </location>
</feature>
<dbReference type="PRINTS" id="PR01415">
    <property type="entry name" value="ANKYRIN"/>
</dbReference>
<evidence type="ECO:0000313" key="6">
    <source>
        <dbReference type="EMBL" id="ETV64693.1"/>
    </source>
</evidence>
<feature type="repeat" description="ANK" evidence="3">
    <location>
        <begin position="77"/>
        <end position="109"/>
    </location>
</feature>
<organism evidence="6">
    <name type="scientific">Aphanomyces astaci</name>
    <name type="common">Crayfish plague agent</name>
    <dbReference type="NCBI Taxonomy" id="112090"/>
    <lineage>
        <taxon>Eukaryota</taxon>
        <taxon>Sar</taxon>
        <taxon>Stramenopiles</taxon>
        <taxon>Oomycota</taxon>
        <taxon>Saprolegniomycetes</taxon>
        <taxon>Saprolegniales</taxon>
        <taxon>Verrucalvaceae</taxon>
        <taxon>Aphanomyces</taxon>
    </lineage>
</organism>
<feature type="repeat" description="ANK" evidence="3">
    <location>
        <begin position="271"/>
        <end position="299"/>
    </location>
</feature>
<dbReference type="SMART" id="SM00248">
    <property type="entry name" value="ANK"/>
    <property type="match status" value="9"/>
</dbReference>
<keyword evidence="5" id="KW-0732">Signal</keyword>
<dbReference type="OrthoDB" id="79312at2759"/>
<keyword evidence="2 3" id="KW-0040">ANK repeat</keyword>
<dbReference type="PROSITE" id="PS50088">
    <property type="entry name" value="ANK_REPEAT"/>
    <property type="match status" value="5"/>
</dbReference>
<dbReference type="Gene3D" id="1.25.40.20">
    <property type="entry name" value="Ankyrin repeat-containing domain"/>
    <property type="match status" value="2"/>
</dbReference>
<dbReference type="Pfam" id="PF00023">
    <property type="entry name" value="Ank"/>
    <property type="match status" value="1"/>
</dbReference>
<keyword evidence="1" id="KW-0677">Repeat</keyword>
<feature type="chain" id="PRO_5004841558" evidence="5">
    <location>
        <begin position="25"/>
        <end position="463"/>
    </location>
</feature>
<dbReference type="VEuPathDB" id="FungiDB:H257_18471"/>
<feature type="compositionally biased region" description="Polar residues" evidence="4">
    <location>
        <begin position="32"/>
        <end position="41"/>
    </location>
</feature>
<feature type="repeat" description="ANK" evidence="3">
    <location>
        <begin position="143"/>
        <end position="175"/>
    </location>
</feature>
<gene>
    <name evidence="6" type="ORF">H257_18471</name>
</gene>
<dbReference type="PANTHER" id="PTHR24198:SF165">
    <property type="entry name" value="ANKYRIN REPEAT-CONTAINING PROTEIN-RELATED"/>
    <property type="match status" value="1"/>
</dbReference>
<protein>
    <submittedName>
        <fullName evidence="6">Uncharacterized protein</fullName>
    </submittedName>
</protein>